<evidence type="ECO:0000256" key="5">
    <source>
        <dbReference type="ARBA" id="ARBA00022898"/>
    </source>
</evidence>
<dbReference type="Pfam" id="PF00282">
    <property type="entry name" value="Pyridoxal_deC"/>
    <property type="match status" value="1"/>
</dbReference>
<evidence type="ECO:0000256" key="4">
    <source>
        <dbReference type="ARBA" id="ARBA00022793"/>
    </source>
</evidence>
<dbReference type="SUPFAM" id="SSF53383">
    <property type="entry name" value="PLP-dependent transferases"/>
    <property type="match status" value="1"/>
</dbReference>
<dbReference type="PANTHER" id="PTHR45677:SF10">
    <property type="entry name" value="GLUTAMATE DECARBOXYLASE"/>
    <property type="match status" value="1"/>
</dbReference>
<evidence type="ECO:0008006" key="11">
    <source>
        <dbReference type="Google" id="ProtNLM"/>
    </source>
</evidence>
<evidence type="ECO:0000256" key="1">
    <source>
        <dbReference type="ARBA" id="ARBA00001933"/>
    </source>
</evidence>
<sequence>MISDTNLIETVSEEAELLQTENNTEQRENQDVSDNLTSTTNNRPNQGKNVGNPPAPRRRVIGDRPRLVDRTVSEGQLLVPKKNLRQQDSEEDHPDFYEFRAKDNVMKTYWLQQTFMSWWALRSTPFAADLLPCKGGAGLTTKFLKEVLEVILEYVQGTFDRSSKILEFHHPNELRERLHLEIPDKAENLDQILQDCQNTLKYCVHTGHPRYFNQLSTGLDVISMAGEWLTAAANTNMFTYEIAPVFTLMERAILKKMREIIGYKDGDGIFAPGGAISNLYAVMCARHKYVPSCKRRGLSGAPNLVLFTSEHSHFSLRRAAAILGIGTDNVVYIDTDKRGKMSLEDLENKIQQAIARGDKPFFVNATAGTTVLGAFDPLNAVADICEKYDLWMHVDGAWGGGVLMSRKHRHKLDGIHRADSVTWNPHKLMGVLLQCSAILIKEDGILEDCNSMRAPYLFQQDKHYDVSYDTGDKTMQCGRHVDVFKFWLMWRAKGTRGFENHVNKLFELAGYLLEKLKSREGFKLVHEKPEHTNVCYWYIPPSLRAMEEGTEKQLLLHKVAPAIKARMMATGTLMVGYQPLGDKVNFFRMVFSNPAATKADVDFLLDETERLGRDL</sequence>
<keyword evidence="6" id="KW-0456">Lyase</keyword>
<dbReference type="GO" id="GO:0005737">
    <property type="term" value="C:cytoplasm"/>
    <property type="evidence" value="ECO:0007669"/>
    <property type="project" value="TreeGrafter"/>
</dbReference>
<name>A0A913YWM9_PATMI</name>
<dbReference type="GO" id="GO:0009449">
    <property type="term" value="P:gamma-aminobutyric acid biosynthetic process"/>
    <property type="evidence" value="ECO:0007669"/>
    <property type="project" value="TreeGrafter"/>
</dbReference>
<dbReference type="InterPro" id="IPR015424">
    <property type="entry name" value="PyrdxlP-dep_Trfase"/>
</dbReference>
<evidence type="ECO:0000313" key="10">
    <source>
        <dbReference type="Proteomes" id="UP000887568"/>
    </source>
</evidence>
<comment type="similarity">
    <text evidence="2">Belongs to the group II decarboxylase family.</text>
</comment>
<evidence type="ECO:0000313" key="9">
    <source>
        <dbReference type="EnsemblMetazoa" id="XP_038044199.1"/>
    </source>
</evidence>
<dbReference type="InterPro" id="IPR015421">
    <property type="entry name" value="PyrdxlP-dep_Trfase_major"/>
</dbReference>
<dbReference type="AlphaFoldDB" id="A0A913YWM9"/>
<feature type="modified residue" description="N6-(pyridoxal phosphate)lysine" evidence="7">
    <location>
        <position position="427"/>
    </location>
</feature>
<evidence type="ECO:0000256" key="7">
    <source>
        <dbReference type="PIRSR" id="PIRSR602129-50"/>
    </source>
</evidence>
<dbReference type="RefSeq" id="XP_038044199.1">
    <property type="nucleotide sequence ID" value="XM_038188271.1"/>
</dbReference>
<dbReference type="CDD" id="cd06450">
    <property type="entry name" value="DOPA_deC_like"/>
    <property type="match status" value="1"/>
</dbReference>
<reference evidence="9" key="1">
    <citation type="submission" date="2022-11" db="UniProtKB">
        <authorList>
            <consortium name="EnsemblMetazoa"/>
        </authorList>
    </citation>
    <scope>IDENTIFICATION</scope>
</reference>
<dbReference type="OrthoDB" id="392571at2759"/>
<dbReference type="Gene3D" id="3.90.1150.170">
    <property type="match status" value="1"/>
</dbReference>
<dbReference type="InterPro" id="IPR021115">
    <property type="entry name" value="Pyridoxal-P_BS"/>
</dbReference>
<dbReference type="GO" id="GO:0030170">
    <property type="term" value="F:pyridoxal phosphate binding"/>
    <property type="evidence" value="ECO:0007669"/>
    <property type="project" value="InterPro"/>
</dbReference>
<dbReference type="GeneID" id="119718852"/>
<dbReference type="PANTHER" id="PTHR45677">
    <property type="entry name" value="GLUTAMATE DECARBOXYLASE-RELATED"/>
    <property type="match status" value="1"/>
</dbReference>
<dbReference type="Gene3D" id="3.40.640.10">
    <property type="entry name" value="Type I PLP-dependent aspartate aminotransferase-like (Major domain)"/>
    <property type="match status" value="1"/>
</dbReference>
<proteinExistence type="inferred from homology"/>
<comment type="subunit">
    <text evidence="3">Homodimer.</text>
</comment>
<keyword evidence="10" id="KW-1185">Reference proteome</keyword>
<dbReference type="EnsemblMetazoa" id="XM_038188271.1">
    <property type="protein sequence ID" value="XP_038044199.1"/>
    <property type="gene ID" value="LOC119718852"/>
</dbReference>
<keyword evidence="5 7" id="KW-0663">Pyridoxal phosphate</keyword>
<dbReference type="PROSITE" id="PS00392">
    <property type="entry name" value="DDC_GAD_HDC_YDC"/>
    <property type="match status" value="1"/>
</dbReference>
<accession>A0A913YWM9</accession>
<feature type="region of interest" description="Disordered" evidence="8">
    <location>
        <begin position="18"/>
        <end position="66"/>
    </location>
</feature>
<dbReference type="Proteomes" id="UP000887568">
    <property type="component" value="Unplaced"/>
</dbReference>
<dbReference type="GO" id="GO:0004351">
    <property type="term" value="F:glutamate decarboxylase activity"/>
    <property type="evidence" value="ECO:0007669"/>
    <property type="project" value="TreeGrafter"/>
</dbReference>
<evidence type="ECO:0000256" key="6">
    <source>
        <dbReference type="ARBA" id="ARBA00023239"/>
    </source>
</evidence>
<protein>
    <recommendedName>
        <fullName evidence="11">Glutamate decarboxylase</fullName>
    </recommendedName>
</protein>
<dbReference type="OMA" id="RHATYHA"/>
<dbReference type="FunFam" id="3.40.640.10:FF:000016">
    <property type="entry name" value="Glutamate decarboxylase like 1"/>
    <property type="match status" value="1"/>
</dbReference>
<keyword evidence="4" id="KW-0210">Decarboxylase</keyword>
<comment type="cofactor">
    <cofactor evidence="1 7">
        <name>pyridoxal 5'-phosphate</name>
        <dbReference type="ChEBI" id="CHEBI:597326"/>
    </cofactor>
</comment>
<feature type="compositionally biased region" description="Polar residues" evidence="8">
    <location>
        <begin position="32"/>
        <end position="49"/>
    </location>
</feature>
<evidence type="ECO:0000256" key="8">
    <source>
        <dbReference type="SAM" id="MobiDB-lite"/>
    </source>
</evidence>
<evidence type="ECO:0000256" key="2">
    <source>
        <dbReference type="ARBA" id="ARBA00009533"/>
    </source>
</evidence>
<organism evidence="9 10">
    <name type="scientific">Patiria miniata</name>
    <name type="common">Bat star</name>
    <name type="synonym">Asterina miniata</name>
    <dbReference type="NCBI Taxonomy" id="46514"/>
    <lineage>
        <taxon>Eukaryota</taxon>
        <taxon>Metazoa</taxon>
        <taxon>Echinodermata</taxon>
        <taxon>Eleutherozoa</taxon>
        <taxon>Asterozoa</taxon>
        <taxon>Asteroidea</taxon>
        <taxon>Valvatacea</taxon>
        <taxon>Valvatida</taxon>
        <taxon>Asterinidae</taxon>
        <taxon>Patiria</taxon>
    </lineage>
</organism>
<evidence type="ECO:0000256" key="3">
    <source>
        <dbReference type="ARBA" id="ARBA00011738"/>
    </source>
</evidence>
<dbReference type="InterPro" id="IPR002129">
    <property type="entry name" value="PyrdxlP-dep_de-COase"/>
</dbReference>